<feature type="non-terminal residue" evidence="1">
    <location>
        <position position="247"/>
    </location>
</feature>
<reference evidence="1" key="1">
    <citation type="journal article" date="2014" name="Front. Microbiol.">
        <title>High frequency of phylogenetically diverse reductive dehalogenase-homologous genes in deep subseafloor sedimentary metagenomes.</title>
        <authorList>
            <person name="Kawai M."/>
            <person name="Futagami T."/>
            <person name="Toyoda A."/>
            <person name="Takaki Y."/>
            <person name="Nishi S."/>
            <person name="Hori S."/>
            <person name="Arai W."/>
            <person name="Tsubouchi T."/>
            <person name="Morono Y."/>
            <person name="Uchiyama I."/>
            <person name="Ito T."/>
            <person name="Fujiyama A."/>
            <person name="Inagaki F."/>
            <person name="Takami H."/>
        </authorList>
    </citation>
    <scope>NUCLEOTIDE SEQUENCE</scope>
    <source>
        <strain evidence="1">Expedition CK06-06</strain>
    </source>
</reference>
<evidence type="ECO:0000313" key="1">
    <source>
        <dbReference type="EMBL" id="GAH89595.1"/>
    </source>
</evidence>
<dbReference type="EMBL" id="BARU01037739">
    <property type="protein sequence ID" value="GAH89595.1"/>
    <property type="molecule type" value="Genomic_DNA"/>
</dbReference>
<name>X1K7I9_9ZZZZ</name>
<gene>
    <name evidence="1" type="ORF">S03H2_58743</name>
</gene>
<dbReference type="AlphaFoldDB" id="X1K7I9"/>
<comment type="caution">
    <text evidence="1">The sequence shown here is derived from an EMBL/GenBank/DDBJ whole genome shotgun (WGS) entry which is preliminary data.</text>
</comment>
<proteinExistence type="predicted"/>
<feature type="non-terminal residue" evidence="1">
    <location>
        <position position="1"/>
    </location>
</feature>
<accession>X1K7I9</accession>
<organism evidence="1">
    <name type="scientific">marine sediment metagenome</name>
    <dbReference type="NCBI Taxonomy" id="412755"/>
    <lineage>
        <taxon>unclassified sequences</taxon>
        <taxon>metagenomes</taxon>
        <taxon>ecological metagenomes</taxon>
    </lineage>
</organism>
<protein>
    <submittedName>
        <fullName evidence="1">Uncharacterized protein</fullName>
    </submittedName>
</protein>
<sequence>DEKINIGLEKEIIAKDKTGMVFADLAPEYNWSHPCKYFLYSLNTNKVIDKIDAEFPPSDFYSKYDNYEPFHQPIKLKNIIEDRKSKAKNIPFLSKILNNAPGNRYAILFSGMSNNRHTNDLEFLYRTLISDLYEFEPDNIYVLNHDGSINYDGPPKPIGNWPGDNTPYIMPVFDEGSKVAFENVFDILTTKLEKDDLLLIHTNNHGGQTYLCCYSYPVWEPYYSSDFANKLSSLPQISSLIVMMEQC</sequence>